<evidence type="ECO:0000313" key="2">
    <source>
        <dbReference type="EMBL" id="GAH41843.1"/>
    </source>
</evidence>
<comment type="caution">
    <text evidence="2">The sequence shown here is derived from an EMBL/GenBank/DDBJ whole genome shotgun (WGS) entry which is preliminary data.</text>
</comment>
<dbReference type="AlphaFoldDB" id="X1H946"/>
<feature type="non-terminal residue" evidence="2">
    <location>
        <position position="1"/>
    </location>
</feature>
<dbReference type="GO" id="GO:0003899">
    <property type="term" value="F:DNA-directed RNA polymerase activity"/>
    <property type="evidence" value="ECO:0007669"/>
    <property type="project" value="InterPro"/>
</dbReference>
<gene>
    <name evidence="2" type="ORF">S03H2_26355</name>
</gene>
<accession>X1H946</accession>
<dbReference type="Gene3D" id="3.90.1100.10">
    <property type="match status" value="1"/>
</dbReference>
<protein>
    <recommendedName>
        <fullName evidence="1">RNA polymerase Rpb2 domain-containing protein</fullName>
    </recommendedName>
</protein>
<name>X1H946_9ZZZZ</name>
<dbReference type="GO" id="GO:0003677">
    <property type="term" value="F:DNA binding"/>
    <property type="evidence" value="ECO:0007669"/>
    <property type="project" value="InterPro"/>
</dbReference>
<proteinExistence type="predicted"/>
<dbReference type="GO" id="GO:0006351">
    <property type="term" value="P:DNA-templated transcription"/>
    <property type="evidence" value="ECO:0007669"/>
    <property type="project" value="InterPro"/>
</dbReference>
<evidence type="ECO:0000259" key="1">
    <source>
        <dbReference type="Pfam" id="PF04561"/>
    </source>
</evidence>
<dbReference type="EMBL" id="BARU01015250">
    <property type="protein sequence ID" value="GAH41843.1"/>
    <property type="molecule type" value="Genomic_DNA"/>
</dbReference>
<dbReference type="Gene3D" id="3.90.1110.10">
    <property type="entry name" value="RNA polymerase Rpb2, domain 2"/>
    <property type="match status" value="1"/>
</dbReference>
<dbReference type="InterPro" id="IPR037034">
    <property type="entry name" value="RNA_pol_Rpb2_2_sf"/>
</dbReference>
<feature type="non-terminal residue" evidence="2">
    <location>
        <position position="113"/>
    </location>
</feature>
<reference evidence="2" key="1">
    <citation type="journal article" date="2014" name="Front. Microbiol.">
        <title>High frequency of phylogenetically diverse reductive dehalogenase-homologous genes in deep subseafloor sedimentary metagenomes.</title>
        <authorList>
            <person name="Kawai M."/>
            <person name="Futagami T."/>
            <person name="Toyoda A."/>
            <person name="Takaki Y."/>
            <person name="Nishi S."/>
            <person name="Hori S."/>
            <person name="Arai W."/>
            <person name="Tsubouchi T."/>
            <person name="Morono Y."/>
            <person name="Uchiyama I."/>
            <person name="Ito T."/>
            <person name="Fujiyama A."/>
            <person name="Inagaki F."/>
            <person name="Takami H."/>
        </authorList>
    </citation>
    <scope>NUCLEOTIDE SEQUENCE</scope>
    <source>
        <strain evidence="2">Expedition CK06-06</strain>
    </source>
</reference>
<dbReference type="InterPro" id="IPR007642">
    <property type="entry name" value="RNA_pol_Rpb2_2"/>
</dbReference>
<feature type="domain" description="RNA polymerase Rpb2" evidence="1">
    <location>
        <begin position="20"/>
        <end position="113"/>
    </location>
</feature>
<dbReference type="SUPFAM" id="SSF64484">
    <property type="entry name" value="beta and beta-prime subunits of DNA dependent RNA-polymerase"/>
    <property type="match status" value="1"/>
</dbReference>
<dbReference type="Pfam" id="PF04561">
    <property type="entry name" value="RNA_pol_Rpb2_2"/>
    <property type="match status" value="1"/>
</dbReference>
<organism evidence="2">
    <name type="scientific">marine sediment metagenome</name>
    <dbReference type="NCBI Taxonomy" id="412755"/>
    <lineage>
        <taxon>unclassified sequences</taxon>
        <taxon>metagenomes</taxon>
        <taxon>ecological metagenomes</taxon>
    </lineage>
</organism>
<sequence length="113" mass="13100">ENGGFVINGAERVIVNQLIRSPGIYFDEEKNENSKSLYKFKIIPNRGSWLEFGFDSSDMIYVRIDKKRKIPATTLLRALGYENNEEIMELFDYEEIVKTTLEKDNSANEKEAL</sequence>